<protein>
    <recommendedName>
        <fullName evidence="3">DDE Tnp4 domain-containing protein</fullName>
    </recommendedName>
</protein>
<reference evidence="4" key="1">
    <citation type="submission" date="2021-01" db="EMBL/GenBank/DDBJ databases">
        <title>Phytophthora aleatoria, a newly-described species from Pinus radiata is distinct from Phytophthora cactorum isolates based on comparative genomics.</title>
        <authorList>
            <person name="Mcdougal R."/>
            <person name="Panda P."/>
            <person name="Williams N."/>
            <person name="Studholme D.J."/>
        </authorList>
    </citation>
    <scope>NUCLEOTIDE SEQUENCE</scope>
    <source>
        <strain evidence="4">NZFS 4037</strain>
    </source>
</reference>
<evidence type="ECO:0000256" key="2">
    <source>
        <dbReference type="ARBA" id="ARBA00022723"/>
    </source>
</evidence>
<dbReference type="InterPro" id="IPR027806">
    <property type="entry name" value="HARBI1_dom"/>
</dbReference>
<proteinExistence type="predicted"/>
<keyword evidence="2" id="KW-0479">Metal-binding</keyword>
<comment type="caution">
    <text evidence="4">The sequence shown here is derived from an EMBL/GenBank/DDBJ whole genome shotgun (WGS) entry which is preliminary data.</text>
</comment>
<dbReference type="Pfam" id="PF13359">
    <property type="entry name" value="DDE_Tnp_4"/>
    <property type="match status" value="1"/>
</dbReference>
<dbReference type="AlphaFoldDB" id="A0A8J5INC7"/>
<evidence type="ECO:0000256" key="1">
    <source>
        <dbReference type="ARBA" id="ARBA00001968"/>
    </source>
</evidence>
<sequence length="193" mass="21646">MSSCGFVRLLRYVGADLAIDPFQSTRRALSESPISPAAMLQTSIRAMPECIGALDGWLCPVRILRANECGRVVAFLSGHYQNYGLNVQACCDYRCQFTAMTCRAPGGRNDAVAFTQWSLSSVLFQIRDPYFVVADNAYPQTRIDLTPFNQAQTSGRPDRDSFNFYLSQYRIRVEMTFGLLVNTWGILSRPLCV</sequence>
<organism evidence="4 5">
    <name type="scientific">Phytophthora aleatoria</name>
    <dbReference type="NCBI Taxonomy" id="2496075"/>
    <lineage>
        <taxon>Eukaryota</taxon>
        <taxon>Sar</taxon>
        <taxon>Stramenopiles</taxon>
        <taxon>Oomycota</taxon>
        <taxon>Peronosporomycetes</taxon>
        <taxon>Peronosporales</taxon>
        <taxon>Peronosporaceae</taxon>
        <taxon>Phytophthora</taxon>
    </lineage>
</organism>
<comment type="cofactor">
    <cofactor evidence="1">
        <name>a divalent metal cation</name>
        <dbReference type="ChEBI" id="CHEBI:60240"/>
    </cofactor>
</comment>
<accession>A0A8J5INC7</accession>
<evidence type="ECO:0000313" key="4">
    <source>
        <dbReference type="EMBL" id="KAG6954813.1"/>
    </source>
</evidence>
<evidence type="ECO:0000259" key="3">
    <source>
        <dbReference type="Pfam" id="PF13359"/>
    </source>
</evidence>
<dbReference type="GO" id="GO:0046872">
    <property type="term" value="F:metal ion binding"/>
    <property type="evidence" value="ECO:0007669"/>
    <property type="project" value="UniProtKB-KW"/>
</dbReference>
<dbReference type="EMBL" id="JAENGY010000917">
    <property type="protein sequence ID" value="KAG6954813.1"/>
    <property type="molecule type" value="Genomic_DNA"/>
</dbReference>
<name>A0A8J5INC7_9STRA</name>
<dbReference type="Proteomes" id="UP000709295">
    <property type="component" value="Unassembled WGS sequence"/>
</dbReference>
<keyword evidence="5" id="KW-1185">Reference proteome</keyword>
<feature type="domain" description="DDE Tnp4" evidence="3">
    <location>
        <begin position="74"/>
        <end position="191"/>
    </location>
</feature>
<evidence type="ECO:0000313" key="5">
    <source>
        <dbReference type="Proteomes" id="UP000709295"/>
    </source>
</evidence>
<gene>
    <name evidence="4" type="ORF">JG688_00012177</name>
</gene>